<gene>
    <name evidence="2" type="ORF">SARC_04432</name>
</gene>
<sequence>MQSFPTNTAFSLLHSRTLAGTLRPREHLRVAGSNTAVHMRAQSHSPVRSGNRTTPVLRSPTRASSCEMSLETQQPNQAEGGLTGHPVGSSDAGRNSYDRLCKTGLDLSDRLGERSDESDMLSDRSVRTGNRAEVDADYSVRPRVSVKAEPQCKTNRHPEDLLDNMDTGEMDIRRTTGLNVTYDEPRVGSAAQCVRQTGIGMRQSEGSIRHLMDDIRQPEGTAKVPVIAMTEPTEVTGAIVNCNRGYKRAISGAPITPGVGSDDGDVCMGIKEESTVKSISSTHRKRRRVTFAKSVVFKSQREYTEPGDETDHISRAEQYKDTAKALSERLQTSGRHLLALRLALHLSSVSEEYFVSGTLFTTGTTHATSHHSHRSPPARTSGSFRPARGSHTAHRSTFTPDVFVVECVRMSTGEVVGMVLRERVLDLGMCVAYGLAHTDAFNTNFRTLIK</sequence>
<organism evidence="2 3">
    <name type="scientific">Sphaeroforma arctica JP610</name>
    <dbReference type="NCBI Taxonomy" id="667725"/>
    <lineage>
        <taxon>Eukaryota</taxon>
        <taxon>Ichthyosporea</taxon>
        <taxon>Ichthyophonida</taxon>
        <taxon>Sphaeroforma</taxon>
    </lineage>
</organism>
<feature type="region of interest" description="Disordered" evidence="1">
    <location>
        <begin position="39"/>
        <end position="95"/>
    </location>
</feature>
<feature type="region of interest" description="Disordered" evidence="1">
    <location>
        <begin position="144"/>
        <end position="164"/>
    </location>
</feature>
<accession>A0A0L0G2E5</accession>
<dbReference type="AlphaFoldDB" id="A0A0L0G2E5"/>
<keyword evidence="3" id="KW-1185">Reference proteome</keyword>
<dbReference type="EMBL" id="KQ241844">
    <property type="protein sequence ID" value="KNC83307.1"/>
    <property type="molecule type" value="Genomic_DNA"/>
</dbReference>
<reference evidence="2 3" key="1">
    <citation type="submission" date="2011-02" db="EMBL/GenBank/DDBJ databases">
        <title>The Genome Sequence of Sphaeroforma arctica JP610.</title>
        <authorList>
            <consortium name="The Broad Institute Genome Sequencing Platform"/>
            <person name="Russ C."/>
            <person name="Cuomo C."/>
            <person name="Young S.K."/>
            <person name="Zeng Q."/>
            <person name="Gargeya S."/>
            <person name="Alvarado L."/>
            <person name="Berlin A."/>
            <person name="Chapman S.B."/>
            <person name="Chen Z."/>
            <person name="Freedman E."/>
            <person name="Gellesch M."/>
            <person name="Goldberg J."/>
            <person name="Griggs A."/>
            <person name="Gujja S."/>
            <person name="Heilman E."/>
            <person name="Heiman D."/>
            <person name="Howarth C."/>
            <person name="Mehta T."/>
            <person name="Neiman D."/>
            <person name="Pearson M."/>
            <person name="Roberts A."/>
            <person name="Saif S."/>
            <person name="Shea T."/>
            <person name="Shenoy N."/>
            <person name="Sisk P."/>
            <person name="Stolte C."/>
            <person name="Sykes S."/>
            <person name="White J."/>
            <person name="Yandava C."/>
            <person name="Burger G."/>
            <person name="Gray M.W."/>
            <person name="Holland P.W.H."/>
            <person name="King N."/>
            <person name="Lang F.B.F."/>
            <person name="Roger A.J."/>
            <person name="Ruiz-Trillo I."/>
            <person name="Haas B."/>
            <person name="Nusbaum C."/>
            <person name="Birren B."/>
        </authorList>
    </citation>
    <scope>NUCLEOTIDE SEQUENCE [LARGE SCALE GENOMIC DNA]</scope>
    <source>
        <strain evidence="2 3">JP610</strain>
    </source>
</reference>
<dbReference type="Proteomes" id="UP000054560">
    <property type="component" value="Unassembled WGS sequence"/>
</dbReference>
<dbReference type="GeneID" id="25904936"/>
<evidence type="ECO:0000256" key="1">
    <source>
        <dbReference type="SAM" id="MobiDB-lite"/>
    </source>
</evidence>
<protein>
    <submittedName>
        <fullName evidence="2">Uncharacterized protein</fullName>
    </submittedName>
</protein>
<name>A0A0L0G2E5_9EUKA</name>
<dbReference type="RefSeq" id="XP_014157209.1">
    <property type="nucleotide sequence ID" value="XM_014301734.1"/>
</dbReference>
<feature type="compositionally biased region" description="Polar residues" evidence="1">
    <location>
        <begin position="39"/>
        <end position="77"/>
    </location>
</feature>
<evidence type="ECO:0000313" key="3">
    <source>
        <dbReference type="Proteomes" id="UP000054560"/>
    </source>
</evidence>
<feature type="region of interest" description="Disordered" evidence="1">
    <location>
        <begin position="364"/>
        <end position="393"/>
    </location>
</feature>
<proteinExistence type="predicted"/>
<evidence type="ECO:0000313" key="2">
    <source>
        <dbReference type="EMBL" id="KNC83307.1"/>
    </source>
</evidence>